<feature type="domain" description="GB1/RHD3-type G" evidence="7">
    <location>
        <begin position="42"/>
        <end position="286"/>
    </location>
</feature>
<dbReference type="InterPro" id="IPR003191">
    <property type="entry name" value="Guanylate-bd/ATL_C"/>
</dbReference>
<evidence type="ECO:0000313" key="8">
    <source>
        <dbReference type="EMBL" id="JAA56523.1"/>
    </source>
</evidence>
<accession>L7M063</accession>
<keyword evidence="6" id="KW-1133">Transmembrane helix</keyword>
<dbReference type="CDD" id="cd01851">
    <property type="entry name" value="GBP"/>
    <property type="match status" value="1"/>
</dbReference>
<dbReference type="InterPro" id="IPR027417">
    <property type="entry name" value="P-loop_NTPase"/>
</dbReference>
<dbReference type="Gene3D" id="3.40.50.300">
    <property type="entry name" value="P-loop containing nucleotide triphosphate hydrolases"/>
    <property type="match status" value="1"/>
</dbReference>
<protein>
    <recommendedName>
        <fullName evidence="7">GB1/RHD3-type G domain-containing protein</fullName>
    </recommendedName>
</protein>
<keyword evidence="3" id="KW-0342">GTP-binding</keyword>
<dbReference type="GO" id="GO:0005525">
    <property type="term" value="F:GTP binding"/>
    <property type="evidence" value="ECO:0007669"/>
    <property type="project" value="UniProtKB-KW"/>
</dbReference>
<dbReference type="Pfam" id="PF02841">
    <property type="entry name" value="GBP_C"/>
    <property type="match status" value="1"/>
</dbReference>
<dbReference type="SUPFAM" id="SSF52540">
    <property type="entry name" value="P-loop containing nucleoside triphosphate hydrolases"/>
    <property type="match status" value="1"/>
</dbReference>
<organism evidence="8">
    <name type="scientific">Rhipicephalus pulchellus</name>
    <name type="common">Yellow backed tick</name>
    <name type="synonym">Dermacentor pulchellus</name>
    <dbReference type="NCBI Taxonomy" id="72859"/>
    <lineage>
        <taxon>Eukaryota</taxon>
        <taxon>Metazoa</taxon>
        <taxon>Ecdysozoa</taxon>
        <taxon>Arthropoda</taxon>
        <taxon>Chelicerata</taxon>
        <taxon>Arachnida</taxon>
        <taxon>Acari</taxon>
        <taxon>Parasitiformes</taxon>
        <taxon>Ixodida</taxon>
        <taxon>Ixodoidea</taxon>
        <taxon>Ixodidae</taxon>
        <taxon>Rhipicephalinae</taxon>
        <taxon>Rhipicephalus</taxon>
        <taxon>Rhipicephalus</taxon>
    </lineage>
</organism>
<dbReference type="Gene3D" id="1.20.58.420">
    <property type="entry name" value="AHSP"/>
    <property type="match status" value="1"/>
</dbReference>
<dbReference type="SUPFAM" id="SSF48340">
    <property type="entry name" value="Interferon-induced guanylate-binding protein 1 (GBP1), C-terminal domain"/>
    <property type="match status" value="1"/>
</dbReference>
<keyword evidence="1" id="KW-0547">Nucleotide-binding</keyword>
<evidence type="ECO:0000256" key="6">
    <source>
        <dbReference type="SAM" id="Phobius"/>
    </source>
</evidence>
<reference evidence="8" key="2">
    <citation type="journal article" date="2015" name="J. Proteomics">
        <title>Sexual differences in the sialomes of the zebra tick, Rhipicephalus pulchellus.</title>
        <authorList>
            <person name="Tan A.W."/>
            <person name="Francischetti I.M."/>
            <person name="Slovak M."/>
            <person name="Kini R.M."/>
            <person name="Ribeiro J.M."/>
        </authorList>
    </citation>
    <scope>NUCLEOTIDE SEQUENCE</scope>
    <source>
        <tissue evidence="8">Salivary gland</tissue>
    </source>
</reference>
<reference evidence="8" key="1">
    <citation type="submission" date="2012-11" db="EMBL/GenBank/DDBJ databases">
        <authorList>
            <person name="Lucero-Rivera Y.E."/>
            <person name="Tovar-Ramirez D."/>
        </authorList>
    </citation>
    <scope>NUCLEOTIDE SEQUENCE</scope>
    <source>
        <tissue evidence="8">Salivary gland</tissue>
    </source>
</reference>
<evidence type="ECO:0000256" key="1">
    <source>
        <dbReference type="ARBA" id="ARBA00022741"/>
    </source>
</evidence>
<sequence>MLQTTVLNMGKQVQIVSVERDGTLQLNEKELKRILLAPNVKDKPVAVVSIMGAFRQGKSFLLNFLLRYLRSRGRPNWMGDDDAPLTGFSWSTTSERNTKGIHVWDEVFPVRTPAGDELVVLLMDTQGSFDSRSSADETANLFALSILTSSIQIYNIFHNIQEDHLQHLQLVANYSMETQESTAESPFQKLVFLVRDWQFPDDKAHGAKGGRMLLEEFMSTSTEQHRDNIDLRQCLSSCFSSVDCFLMPHPGKETTRRTFDGRLSKLDEDFKRGLRVLVPWLLGSVHLDAKKIGGKKITCRQLLNCITAYTDVFKDGRRPHVATILQATAEENNRNAKEEARTFYVNQLEKATYKNLQELEEIHNVLLEKAKKIFEAARRVGGDEVKVRYLRILEEEIRLIFSCACNNQKVLDFQKKVDEMKANADEVSQMREKMKMREKELEREKRILALKSSGPSQKQKAMADEEEELKRQKAEFEARRDDLRAEMDALRKEKERLEREREELKSRAKETFSDTDGAWYFALAMLSTVFPPFGAILAGIAALIGAAFGLGRPR</sequence>
<keyword evidence="2" id="KW-0378">Hydrolase</keyword>
<evidence type="ECO:0000256" key="4">
    <source>
        <dbReference type="PROSITE-ProRule" id="PRU01052"/>
    </source>
</evidence>
<dbReference type="InterPro" id="IPR015894">
    <property type="entry name" value="Guanylate-bd_N"/>
</dbReference>
<evidence type="ECO:0000259" key="7">
    <source>
        <dbReference type="PROSITE" id="PS51715"/>
    </source>
</evidence>
<name>L7M063_RHIPC</name>
<dbReference type="EMBL" id="GACK01008511">
    <property type="protein sequence ID" value="JAA56523.1"/>
    <property type="molecule type" value="mRNA"/>
</dbReference>
<feature type="transmembrane region" description="Helical" evidence="6">
    <location>
        <begin position="517"/>
        <end position="550"/>
    </location>
</feature>
<evidence type="ECO:0000256" key="3">
    <source>
        <dbReference type="ARBA" id="ARBA00023134"/>
    </source>
</evidence>
<proteinExistence type="evidence at transcript level"/>
<feature type="coiled-coil region" evidence="5">
    <location>
        <begin position="417"/>
        <end position="514"/>
    </location>
</feature>
<dbReference type="AlphaFoldDB" id="L7M063"/>
<dbReference type="Pfam" id="PF02263">
    <property type="entry name" value="GBP"/>
    <property type="match status" value="1"/>
</dbReference>
<keyword evidence="6" id="KW-0472">Membrane</keyword>
<comment type="similarity">
    <text evidence="4">Belongs to the TRAFAC class dynamin-like GTPase superfamily. GB1/RHD3 GTPase family.</text>
</comment>
<evidence type="ECO:0000256" key="5">
    <source>
        <dbReference type="SAM" id="Coils"/>
    </source>
</evidence>
<keyword evidence="5" id="KW-0175">Coiled coil</keyword>
<keyword evidence="6" id="KW-0812">Transmembrane</keyword>
<evidence type="ECO:0000256" key="2">
    <source>
        <dbReference type="ARBA" id="ARBA00022801"/>
    </source>
</evidence>
<dbReference type="PANTHER" id="PTHR10751">
    <property type="entry name" value="GUANYLATE BINDING PROTEIN"/>
    <property type="match status" value="1"/>
</dbReference>
<dbReference type="InterPro" id="IPR030386">
    <property type="entry name" value="G_GB1_RHD3_dom"/>
</dbReference>
<dbReference type="GO" id="GO:0003924">
    <property type="term" value="F:GTPase activity"/>
    <property type="evidence" value="ECO:0007669"/>
    <property type="project" value="InterPro"/>
</dbReference>
<dbReference type="InterPro" id="IPR036543">
    <property type="entry name" value="Guanylate-bd_C_sf"/>
</dbReference>
<dbReference type="PROSITE" id="PS51715">
    <property type="entry name" value="G_GB1_RHD3"/>
    <property type="match status" value="1"/>
</dbReference>